<dbReference type="GO" id="GO:0005886">
    <property type="term" value="C:plasma membrane"/>
    <property type="evidence" value="ECO:0007669"/>
    <property type="project" value="TreeGrafter"/>
</dbReference>
<accession>D2PLQ9</accession>
<dbReference type="Pfam" id="PF02096">
    <property type="entry name" value="60KD_IMP"/>
    <property type="match status" value="1"/>
</dbReference>
<dbReference type="GO" id="GO:0032977">
    <property type="term" value="F:membrane insertase activity"/>
    <property type="evidence" value="ECO:0007669"/>
    <property type="project" value="InterPro"/>
</dbReference>
<dbReference type="Proteomes" id="UP000007967">
    <property type="component" value="Chromosome"/>
</dbReference>
<organism evidence="15 16">
    <name type="scientific">Kribbella flavida (strain DSM 17836 / JCM 10339 / NBRC 14399)</name>
    <dbReference type="NCBI Taxonomy" id="479435"/>
    <lineage>
        <taxon>Bacteria</taxon>
        <taxon>Bacillati</taxon>
        <taxon>Actinomycetota</taxon>
        <taxon>Actinomycetes</taxon>
        <taxon>Propionibacteriales</taxon>
        <taxon>Kribbellaceae</taxon>
        <taxon>Kribbella</taxon>
    </lineage>
</organism>
<feature type="transmembrane region" description="Helical" evidence="13">
    <location>
        <begin position="146"/>
        <end position="168"/>
    </location>
</feature>
<reference evidence="16" key="1">
    <citation type="submission" date="2009-09" db="EMBL/GenBank/DDBJ databases">
        <title>The complete genome of Kribbella flavida DSM 17836.</title>
        <authorList>
            <consortium name="US DOE Joint Genome Institute (JGI-PGF)"/>
            <person name="Lucas S."/>
            <person name="Copeland A."/>
            <person name="Lapidus A."/>
            <person name="Glavina del Rio T."/>
            <person name="Dalin E."/>
            <person name="Tice H."/>
            <person name="Bruce D."/>
            <person name="Goodwin L."/>
            <person name="Pitluck S."/>
            <person name="Kyrpides N."/>
            <person name="Mavromatis K."/>
            <person name="Ivanova N."/>
            <person name="Saunders E."/>
            <person name="Brettin T."/>
            <person name="Detter J.C."/>
            <person name="Han C."/>
            <person name="Larimer F."/>
            <person name="Land M."/>
            <person name="Hauser L."/>
            <person name="Markowitz V."/>
            <person name="Cheng J.-F."/>
            <person name="Hugenholtz P."/>
            <person name="Woyke T."/>
            <person name="Wu D."/>
            <person name="Pukall R."/>
            <person name="Klenk H.-P."/>
            <person name="Eisen J.A."/>
        </authorList>
    </citation>
    <scope>NUCLEOTIDE SEQUENCE [LARGE SCALE GENOMIC DNA]</scope>
    <source>
        <strain evidence="16">DSM 17836 / JCM 10339 / NBRC 14399</strain>
    </source>
</reference>
<proteinExistence type="inferred from homology"/>
<evidence type="ECO:0000256" key="1">
    <source>
        <dbReference type="ARBA" id="ARBA00004141"/>
    </source>
</evidence>
<comment type="function">
    <text evidence="7">Required for the insertion and/or proper folding and/or complex formation of integral membrane proteins into the membrane. Involved in integration of membrane proteins that insert both dependently and independently of the Sec translocase complex, as well as at least some lipoproteins. Aids folding of multispanning membrane proteins.</text>
</comment>
<evidence type="ECO:0000256" key="13">
    <source>
        <dbReference type="SAM" id="Phobius"/>
    </source>
</evidence>
<dbReference type="HOGENOM" id="CLU_036138_6_0_11"/>
<dbReference type="NCBIfam" id="TIGR03592">
    <property type="entry name" value="yidC_oxa1_cterm"/>
    <property type="match status" value="1"/>
</dbReference>
<dbReference type="eggNOG" id="COG0706">
    <property type="taxonomic scope" value="Bacteria"/>
</dbReference>
<keyword evidence="16" id="KW-1185">Reference proteome</keyword>
<dbReference type="OrthoDB" id="9780552at2"/>
<keyword evidence="6 13" id="KW-0472">Membrane</keyword>
<evidence type="ECO:0000256" key="5">
    <source>
        <dbReference type="ARBA" id="ARBA00022989"/>
    </source>
</evidence>
<evidence type="ECO:0000256" key="3">
    <source>
        <dbReference type="ARBA" id="ARBA00015325"/>
    </source>
</evidence>
<name>D2PLQ9_KRIFD</name>
<evidence type="ECO:0000256" key="12">
    <source>
        <dbReference type="RuleBase" id="RU003945"/>
    </source>
</evidence>
<evidence type="ECO:0000256" key="11">
    <source>
        <dbReference type="ARBA" id="ARBA00033342"/>
    </source>
</evidence>
<evidence type="ECO:0000256" key="10">
    <source>
        <dbReference type="ARBA" id="ARBA00033245"/>
    </source>
</evidence>
<comment type="subunit">
    <text evidence="8">Interacts with the Sec translocase complex via SecD. Specifically interacts with transmembrane segments of nascent integral membrane proteins during membrane integration.</text>
</comment>
<feature type="transmembrane region" description="Helical" evidence="13">
    <location>
        <begin position="97"/>
        <end position="118"/>
    </location>
</feature>
<evidence type="ECO:0000256" key="8">
    <source>
        <dbReference type="ARBA" id="ARBA00026028"/>
    </source>
</evidence>
<dbReference type="KEGG" id="kfl:Kfla_3431"/>
<dbReference type="PANTHER" id="PTHR12428">
    <property type="entry name" value="OXA1"/>
    <property type="match status" value="1"/>
</dbReference>
<keyword evidence="4 12" id="KW-0812">Transmembrane</keyword>
<dbReference type="GO" id="GO:0051205">
    <property type="term" value="P:protein insertion into membrane"/>
    <property type="evidence" value="ECO:0007669"/>
    <property type="project" value="TreeGrafter"/>
</dbReference>
<dbReference type="AlphaFoldDB" id="D2PLQ9"/>
<comment type="similarity">
    <text evidence="2">Belongs to the OXA1/ALB3/YidC family. Type 1 subfamily.</text>
</comment>
<dbReference type="PANTHER" id="PTHR12428:SF65">
    <property type="entry name" value="CYTOCHROME C OXIDASE ASSEMBLY PROTEIN COX18, MITOCHONDRIAL"/>
    <property type="match status" value="1"/>
</dbReference>
<evidence type="ECO:0000256" key="6">
    <source>
        <dbReference type="ARBA" id="ARBA00023136"/>
    </source>
</evidence>
<feature type="transmembrane region" description="Helical" evidence="13">
    <location>
        <begin position="30"/>
        <end position="55"/>
    </location>
</feature>
<evidence type="ECO:0000256" key="9">
    <source>
        <dbReference type="ARBA" id="ARBA00031538"/>
    </source>
</evidence>
<comment type="subcellular location">
    <subcellularLocation>
        <location evidence="1 12">Membrane</location>
        <topology evidence="1 12">Multi-pass membrane protein</topology>
    </subcellularLocation>
</comment>
<evidence type="ECO:0000313" key="16">
    <source>
        <dbReference type="Proteomes" id="UP000007967"/>
    </source>
</evidence>
<evidence type="ECO:0000313" key="15">
    <source>
        <dbReference type="EMBL" id="ADB32489.1"/>
    </source>
</evidence>
<reference evidence="15 16" key="2">
    <citation type="journal article" date="2010" name="Stand. Genomic Sci.">
        <title>Complete genome sequence of Kribbella flavida type strain (IFO 14399).</title>
        <authorList>
            <person name="Pukall R."/>
            <person name="Lapidus A."/>
            <person name="Glavina Del Rio T."/>
            <person name="Copeland A."/>
            <person name="Tice H."/>
            <person name="Cheng J.-F."/>
            <person name="Lucas S."/>
            <person name="Chen F."/>
            <person name="Nolan M."/>
            <person name="LaButti K."/>
            <person name="Pati A."/>
            <person name="Ivanova N."/>
            <person name="Mavrommatis K."/>
            <person name="Mikhailova N."/>
            <person name="Pitluck S."/>
            <person name="Bruce D."/>
            <person name="Goodwin L."/>
            <person name="Land M."/>
            <person name="Hauser L."/>
            <person name="Chang Y.-J."/>
            <person name="Jeffries C.D."/>
            <person name="Chen A."/>
            <person name="Palaniappan K."/>
            <person name="Chain P."/>
            <person name="Rohde M."/>
            <person name="Goeker M."/>
            <person name="Bristow J."/>
            <person name="Eisen J.A."/>
            <person name="Markowitz V."/>
            <person name="Hugenholtz P."/>
            <person name="Kyrpides N.C."/>
            <person name="Klenk H.-P."/>
            <person name="Brettin T."/>
        </authorList>
    </citation>
    <scope>NUCLEOTIDE SEQUENCE [LARGE SCALE GENOMIC DNA]</scope>
    <source>
        <strain evidence="16">DSM 17836 / JCM 10339 / NBRC 14399</strain>
    </source>
</reference>
<dbReference type="EMBL" id="CP001736">
    <property type="protein sequence ID" value="ADB32489.1"/>
    <property type="molecule type" value="Genomic_DNA"/>
</dbReference>
<protein>
    <recommendedName>
        <fullName evidence="3">Membrane protein insertase YidC</fullName>
    </recommendedName>
    <alternativeName>
        <fullName evidence="11">Foldase YidC</fullName>
    </alternativeName>
    <alternativeName>
        <fullName evidence="10">Membrane integrase YidC</fullName>
    </alternativeName>
    <alternativeName>
        <fullName evidence="9">Membrane protein YidC</fullName>
    </alternativeName>
</protein>
<dbReference type="InterPro" id="IPR028055">
    <property type="entry name" value="YidC/Oxa/ALB_C"/>
</dbReference>
<feature type="transmembrane region" description="Helical" evidence="13">
    <location>
        <begin position="189"/>
        <end position="210"/>
    </location>
</feature>
<dbReference type="RefSeq" id="WP_012921045.1">
    <property type="nucleotide sequence ID" value="NC_013729.1"/>
</dbReference>
<sequence length="225" mass="24234">MPSFLDAPVSGAYHLVSWLATTIEPLGGPYAAALAIVVCTIAVRLLLLPLSLAAVRGEKSRSVLMPQIQEISRRHAGNPERAQREIAKLQAESGTTLFAGCLPMFAQLPFFWVLYSLFSRTVVAGESNHLLAGTLFGAPLGVHWPLFASTPAYVGLAVLLAVVACFSARRQLARLHETATPMSRNLARLLPFGTLVTAAFIPLAAGLYLLTTTTWTVVERAILLR</sequence>
<dbReference type="STRING" id="479435.Kfla_3431"/>
<evidence type="ECO:0000256" key="7">
    <source>
        <dbReference type="ARBA" id="ARBA00025034"/>
    </source>
</evidence>
<keyword evidence="5 13" id="KW-1133">Transmembrane helix</keyword>
<evidence type="ECO:0000256" key="4">
    <source>
        <dbReference type="ARBA" id="ARBA00022692"/>
    </source>
</evidence>
<feature type="domain" description="Membrane insertase YidC/Oxa/ALB C-terminal" evidence="14">
    <location>
        <begin position="33"/>
        <end position="223"/>
    </location>
</feature>
<evidence type="ECO:0000256" key="2">
    <source>
        <dbReference type="ARBA" id="ARBA00010527"/>
    </source>
</evidence>
<gene>
    <name evidence="15" type="ordered locus">Kfla_3431</name>
</gene>
<dbReference type="InterPro" id="IPR001708">
    <property type="entry name" value="YidC/ALB3/OXA1/COX18"/>
</dbReference>
<evidence type="ECO:0000259" key="14">
    <source>
        <dbReference type="Pfam" id="PF02096"/>
    </source>
</evidence>